<feature type="transmembrane region" description="Helical" evidence="9">
    <location>
        <begin position="279"/>
        <end position="297"/>
    </location>
</feature>
<name>A0A8S1AQZ8_ARCPL</name>
<feature type="transmembrane region" description="Helical" evidence="9">
    <location>
        <begin position="327"/>
        <end position="352"/>
    </location>
</feature>
<dbReference type="Proteomes" id="UP000494256">
    <property type="component" value="Unassembled WGS sequence"/>
</dbReference>
<feature type="transmembrane region" description="Helical" evidence="9">
    <location>
        <begin position="396"/>
        <end position="414"/>
    </location>
</feature>
<dbReference type="InterPro" id="IPR005828">
    <property type="entry name" value="MFS_sugar_transport-like"/>
</dbReference>
<keyword evidence="2" id="KW-0813">Transport</keyword>
<dbReference type="OrthoDB" id="4142200at2759"/>
<keyword evidence="6 9" id="KW-1133">Transmembrane helix</keyword>
<dbReference type="SUPFAM" id="SSF103473">
    <property type="entry name" value="MFS general substrate transporter"/>
    <property type="match status" value="1"/>
</dbReference>
<dbReference type="PANTHER" id="PTHR48021:SF33">
    <property type="entry name" value="AT22075P-RELATED"/>
    <property type="match status" value="1"/>
</dbReference>
<feature type="domain" description="Major facilitator superfamily (MFS) profile" evidence="10">
    <location>
        <begin position="17"/>
        <end position="450"/>
    </location>
</feature>
<dbReference type="InterPro" id="IPR050549">
    <property type="entry name" value="MFS_Trehalose_Transporter"/>
</dbReference>
<evidence type="ECO:0000256" key="6">
    <source>
        <dbReference type="ARBA" id="ARBA00022989"/>
    </source>
</evidence>
<evidence type="ECO:0000313" key="13">
    <source>
        <dbReference type="Proteomes" id="UP000494106"/>
    </source>
</evidence>
<dbReference type="Pfam" id="PF00083">
    <property type="entry name" value="Sugar_tr"/>
    <property type="match status" value="1"/>
</dbReference>
<evidence type="ECO:0000313" key="11">
    <source>
        <dbReference type="EMBL" id="CAB3223834.1"/>
    </source>
</evidence>
<keyword evidence="8" id="KW-0325">Glycoprotein</keyword>
<dbReference type="FunFam" id="1.20.1250.20:FF:000218">
    <property type="entry name" value="facilitated trehalose transporter Tret1"/>
    <property type="match status" value="1"/>
</dbReference>
<feature type="transmembrane region" description="Helical" evidence="9">
    <location>
        <begin position="62"/>
        <end position="84"/>
    </location>
</feature>
<dbReference type="PRINTS" id="PR00171">
    <property type="entry name" value="SUGRTRNSPORT"/>
</dbReference>
<evidence type="ECO:0000256" key="5">
    <source>
        <dbReference type="ARBA" id="ARBA00022692"/>
    </source>
</evidence>
<dbReference type="PROSITE" id="PS00217">
    <property type="entry name" value="SUGAR_TRANSPORT_2"/>
    <property type="match status" value="1"/>
</dbReference>
<protein>
    <recommendedName>
        <fullName evidence="10">Major facilitator superfamily (MFS) profile domain-containing protein</fullName>
    </recommendedName>
</protein>
<evidence type="ECO:0000256" key="1">
    <source>
        <dbReference type="ARBA" id="ARBA00004651"/>
    </source>
</evidence>
<accession>A0A8S1AQZ8</accession>
<dbReference type="EMBL" id="CADEBC010000135">
    <property type="protein sequence ID" value="CAB3223834.1"/>
    <property type="molecule type" value="Genomic_DNA"/>
</dbReference>
<feature type="transmembrane region" description="Helical" evidence="9">
    <location>
        <begin position="116"/>
        <end position="134"/>
    </location>
</feature>
<dbReference type="Gene3D" id="1.20.1250.20">
    <property type="entry name" value="MFS general substrate transporter like domains"/>
    <property type="match status" value="1"/>
</dbReference>
<feature type="transmembrane region" description="Helical" evidence="9">
    <location>
        <begin position="426"/>
        <end position="446"/>
    </location>
</feature>
<dbReference type="InterPro" id="IPR003663">
    <property type="entry name" value="Sugar/inositol_transpt"/>
</dbReference>
<evidence type="ECO:0000256" key="2">
    <source>
        <dbReference type="ARBA" id="ARBA00022448"/>
    </source>
</evidence>
<dbReference type="PROSITE" id="PS50850">
    <property type="entry name" value="MFS"/>
    <property type="match status" value="1"/>
</dbReference>
<comment type="caution">
    <text evidence="12">The sequence shown here is derived from an EMBL/GenBank/DDBJ whole genome shotgun (WGS) entry which is preliminary data.</text>
</comment>
<dbReference type="InterPro" id="IPR005829">
    <property type="entry name" value="Sugar_transporter_CS"/>
</dbReference>
<dbReference type="PANTHER" id="PTHR48021">
    <property type="match status" value="1"/>
</dbReference>
<feature type="transmembrane region" description="Helical" evidence="9">
    <location>
        <begin position="174"/>
        <end position="195"/>
    </location>
</feature>
<evidence type="ECO:0000313" key="12">
    <source>
        <dbReference type="EMBL" id="CAB3247488.1"/>
    </source>
</evidence>
<comment type="subcellular location">
    <subcellularLocation>
        <location evidence="1">Cell membrane</location>
        <topology evidence="1">Multi-pass membrane protein</topology>
    </subcellularLocation>
</comment>
<keyword evidence="13" id="KW-1185">Reference proteome</keyword>
<dbReference type="GO" id="GO:0005886">
    <property type="term" value="C:plasma membrane"/>
    <property type="evidence" value="ECO:0007669"/>
    <property type="project" value="UniProtKB-SubCell"/>
</dbReference>
<dbReference type="InterPro" id="IPR036259">
    <property type="entry name" value="MFS_trans_sf"/>
</dbReference>
<reference evidence="13 14" key="1">
    <citation type="submission" date="2020-04" db="EMBL/GenBank/DDBJ databases">
        <authorList>
            <person name="Wallbank WR R."/>
            <person name="Pardo Diaz C."/>
            <person name="Kozak K."/>
            <person name="Martin S."/>
            <person name="Jiggins C."/>
            <person name="Moest M."/>
            <person name="Warren A I."/>
            <person name="Byers J.R.P. K."/>
            <person name="Montejo-Kovacevich G."/>
            <person name="Yen C E."/>
        </authorList>
    </citation>
    <scope>NUCLEOTIDE SEQUENCE [LARGE SCALE GENOMIC DNA]</scope>
</reference>
<evidence type="ECO:0000259" key="10">
    <source>
        <dbReference type="PROSITE" id="PS50850"/>
    </source>
</evidence>
<evidence type="ECO:0000256" key="7">
    <source>
        <dbReference type="ARBA" id="ARBA00023136"/>
    </source>
</evidence>
<dbReference type="GO" id="GO:0022857">
    <property type="term" value="F:transmembrane transporter activity"/>
    <property type="evidence" value="ECO:0007669"/>
    <property type="project" value="InterPro"/>
</dbReference>
<dbReference type="AlphaFoldDB" id="A0A8S1AQZ8"/>
<organism evidence="12 14">
    <name type="scientific">Arctia plantaginis</name>
    <name type="common">Wood tiger moth</name>
    <name type="synonym">Phalaena plantaginis</name>
    <dbReference type="NCBI Taxonomy" id="874455"/>
    <lineage>
        <taxon>Eukaryota</taxon>
        <taxon>Metazoa</taxon>
        <taxon>Ecdysozoa</taxon>
        <taxon>Arthropoda</taxon>
        <taxon>Hexapoda</taxon>
        <taxon>Insecta</taxon>
        <taxon>Pterygota</taxon>
        <taxon>Neoptera</taxon>
        <taxon>Endopterygota</taxon>
        <taxon>Lepidoptera</taxon>
        <taxon>Glossata</taxon>
        <taxon>Ditrysia</taxon>
        <taxon>Noctuoidea</taxon>
        <taxon>Erebidae</taxon>
        <taxon>Arctiinae</taxon>
        <taxon>Arctia</taxon>
    </lineage>
</organism>
<sequence>MEPENVQIEEKKGRTYVQWMVAFAANTTLLTNGMLGGWVAPMMKTLQSPESPAGQPLTDREISLVASFISIAACLGVPMFAYLVDIIGRKKSILIIAILQALCWIINIYSSTTTSLLVGRFFAGLSAGGCYNVIPTYVREISQDNIRGILGSLLVLMQNMGYLIMFALGFYLNYYVVLWISVWIPIITTVTMLFAPEAPAFLVKKGLTDQAASTLSNLRGIDIKDKIIQKEIDFMKNEETVYKSIPKITYLNIWQNKAWRRGCFLNIALMTTRTLSGTFALLTFTPAILAASGITVNPEAQSLSIPAVTILASFVSMSCVEKFGRKPILLSTFIIATLSLSTLATTMLLQTYGKSSPVWIPVVAIIMYQCAYAGGISPMPYIIMAEMFNFQIRAKVMGIFCTYAYFLCFLQLVAFTSISKVLGAHNVFYCYALINILGASVCAFLLKETKGKTVDDIEMDLIGRKELLKINVIS</sequence>
<evidence type="ECO:0000256" key="3">
    <source>
        <dbReference type="ARBA" id="ARBA00022475"/>
    </source>
</evidence>
<feature type="transmembrane region" description="Helical" evidence="9">
    <location>
        <begin position="303"/>
        <end position="320"/>
    </location>
</feature>
<gene>
    <name evidence="12" type="ORF">APLA_LOCUS11952</name>
    <name evidence="11" type="ORF">APLA_LOCUS1830</name>
</gene>
<keyword evidence="7 9" id="KW-0472">Membrane</keyword>
<feature type="transmembrane region" description="Helical" evidence="9">
    <location>
        <begin position="21"/>
        <end position="42"/>
    </location>
</feature>
<evidence type="ECO:0000256" key="4">
    <source>
        <dbReference type="ARBA" id="ARBA00022597"/>
    </source>
</evidence>
<feature type="transmembrane region" description="Helical" evidence="9">
    <location>
        <begin position="146"/>
        <end position="168"/>
    </location>
</feature>
<dbReference type="Proteomes" id="UP000494106">
    <property type="component" value="Unassembled WGS sequence"/>
</dbReference>
<keyword evidence="5 9" id="KW-0812">Transmembrane</keyword>
<feature type="transmembrane region" description="Helical" evidence="9">
    <location>
        <begin position="358"/>
        <end position="384"/>
    </location>
</feature>
<keyword evidence="4" id="KW-0762">Sugar transport</keyword>
<dbReference type="InterPro" id="IPR020846">
    <property type="entry name" value="MFS_dom"/>
</dbReference>
<evidence type="ECO:0000256" key="8">
    <source>
        <dbReference type="ARBA" id="ARBA00023180"/>
    </source>
</evidence>
<evidence type="ECO:0000256" key="9">
    <source>
        <dbReference type="SAM" id="Phobius"/>
    </source>
</evidence>
<dbReference type="EMBL" id="CADEBD010000337">
    <property type="protein sequence ID" value="CAB3247488.1"/>
    <property type="molecule type" value="Genomic_DNA"/>
</dbReference>
<evidence type="ECO:0000313" key="14">
    <source>
        <dbReference type="Proteomes" id="UP000494256"/>
    </source>
</evidence>
<proteinExistence type="predicted"/>
<feature type="transmembrane region" description="Helical" evidence="9">
    <location>
        <begin position="93"/>
        <end position="110"/>
    </location>
</feature>
<keyword evidence="3" id="KW-1003">Cell membrane</keyword>